<name>A0A939MDR3_9BRAD</name>
<accession>A0A939MDR3</accession>
<protein>
    <submittedName>
        <fullName evidence="1">Uncharacterized protein</fullName>
    </submittedName>
</protein>
<proteinExistence type="predicted"/>
<gene>
    <name evidence="2" type="ORF">J4G43_040865</name>
    <name evidence="1" type="ORF">J4G43_42705</name>
</gene>
<reference evidence="2 3" key="2">
    <citation type="journal article" date="2022" name="Int. J. Syst. Evol. Microbiol.">
        <title>Strains of Bradyrhizobium barranii sp. nov. associated with legumes native to Canada are symbionts of soybeans and belong to different subspecies (subsp. barranii subsp. nov. and subsp. apii subsp. nov.) and symbiovars (sv. glycinearum and sv. septentrionale).</title>
        <authorList>
            <person name="Bromfield E.S.P."/>
            <person name="Cloutier S."/>
            <person name="Wasai-Hara S."/>
            <person name="Minamisawa K."/>
        </authorList>
    </citation>
    <scope>NUCLEOTIDE SEQUENCE [LARGE SCALE GENOMIC DNA]</scope>
    <source>
        <strain evidence="2 3">144S4</strain>
    </source>
</reference>
<dbReference type="RefSeq" id="WP_208088325.1">
    <property type="nucleotide sequence ID" value="NZ_CP086136.1"/>
</dbReference>
<dbReference type="AlphaFoldDB" id="A0A939MDR3"/>
<dbReference type="KEGG" id="bban:J4G43_040865"/>
<evidence type="ECO:0000313" key="2">
    <source>
        <dbReference type="EMBL" id="UEM10902.1"/>
    </source>
</evidence>
<dbReference type="EMBL" id="CP086136">
    <property type="protein sequence ID" value="UEM10902.1"/>
    <property type="molecule type" value="Genomic_DNA"/>
</dbReference>
<dbReference type="EMBL" id="JAGEMI010000001">
    <property type="protein sequence ID" value="MBO1867358.1"/>
    <property type="molecule type" value="Genomic_DNA"/>
</dbReference>
<evidence type="ECO:0000313" key="3">
    <source>
        <dbReference type="Proteomes" id="UP000664702"/>
    </source>
</evidence>
<organism evidence="1">
    <name type="scientific">Bradyrhizobium barranii subsp. barranii</name>
    <dbReference type="NCBI Taxonomy" id="2823807"/>
    <lineage>
        <taxon>Bacteria</taxon>
        <taxon>Pseudomonadati</taxon>
        <taxon>Pseudomonadota</taxon>
        <taxon>Alphaproteobacteria</taxon>
        <taxon>Hyphomicrobiales</taxon>
        <taxon>Nitrobacteraceae</taxon>
        <taxon>Bradyrhizobium</taxon>
        <taxon>Bradyrhizobium barranii</taxon>
    </lineage>
</organism>
<sequence>MDCRGELQRLQHQLELANRAISLIGDEATVERLEHFANEIKRKLEELRAAGLRDETQRRS</sequence>
<evidence type="ECO:0000313" key="1">
    <source>
        <dbReference type="EMBL" id="MBO1867358.1"/>
    </source>
</evidence>
<reference evidence="1" key="1">
    <citation type="submission" date="2021-03" db="EMBL/GenBank/DDBJ databases">
        <title>Whole Genome Sequence of Bradyrhizobium sp. Strain 144S4.</title>
        <authorList>
            <person name="Bromfield E.S.P."/>
            <person name="Cloutier S."/>
        </authorList>
    </citation>
    <scope>NUCLEOTIDE SEQUENCE [LARGE SCALE GENOMIC DNA]</scope>
    <source>
        <strain evidence="1">144S4</strain>
    </source>
</reference>
<dbReference type="Proteomes" id="UP000664702">
    <property type="component" value="Chromosome"/>
</dbReference>